<dbReference type="Pfam" id="PF13432">
    <property type="entry name" value="TPR_16"/>
    <property type="match status" value="1"/>
</dbReference>
<evidence type="ECO:0000256" key="2">
    <source>
        <dbReference type="PROSITE-ProRule" id="PRU00339"/>
    </source>
</evidence>
<dbReference type="InterPro" id="IPR027417">
    <property type="entry name" value="P-loop_NTPase"/>
</dbReference>
<dbReference type="RefSeq" id="WP_230438094.1">
    <property type="nucleotide sequence ID" value="NZ_CP087715.1"/>
</dbReference>
<accession>A0ABW3UFL2</accession>
<dbReference type="SUPFAM" id="SSF52540">
    <property type="entry name" value="P-loop containing nucleoside triphosphate hydrolases"/>
    <property type="match status" value="1"/>
</dbReference>
<dbReference type="InterPro" id="IPR026634">
    <property type="entry name" value="TPST-like"/>
</dbReference>
<dbReference type="SUPFAM" id="SSF48452">
    <property type="entry name" value="TPR-like"/>
    <property type="match status" value="1"/>
</dbReference>
<gene>
    <name evidence="3" type="ORF">ACFQ2X_17860</name>
</gene>
<protein>
    <submittedName>
        <fullName evidence="3">Sulfotransferase</fullName>
    </submittedName>
</protein>
<dbReference type="Proteomes" id="UP001597264">
    <property type="component" value="Unassembled WGS sequence"/>
</dbReference>
<dbReference type="Pfam" id="PF13469">
    <property type="entry name" value="Sulfotransfer_3"/>
    <property type="match status" value="1"/>
</dbReference>
<sequence>MSSSPSSPSGPADSNHQASLIEIRGAIKKRDFSGARDQALALLEEQPEDTELLYLLAASQRYLGEHAAAQQTLETLLTVDSENARGHQERGHNAAQLQDTDTALAAYRRATELNPALHASWRGLALTLRAQDDSEAAEHALRQFQHLQKLPPELLSAASLLYERKLHKAEQLCRTFLQKHRHHPEGMRLLAVIGAELGILDDADFLLESCLALCPDFHQARFDYIGVLRKRQKFAVALEQARILTDQLKEQQGARQAEILFATQSAMVGDYDTALATYDRIASEAPELHGVHLQRGHVLKTIGDADAANRAYHDACRAKPDFGDAYWSLANMKTYRFEDAEITRMRELEAAPSTARDDRYHLCFALGKALEDRKNFAEAFQWYEKGNALKQEECRYSIEYNRRDTDLQIAHCTRALLDRHAGAGCDAPDPIFIVGLPRAGSTLLEQILASHSQVDGTLELHNILATARRLDGRRRASEEPRYPALLHELEAEKLVQLGQRYLDETRIHRAGAPLFIDKMPNNFRHIGLIQLMLPNAKIIDARRHPLSCCFSGFKQLFAEGQEFTYGLQQIGEYYRDYVRLMDHWDRVLPGKVLRVHYEDVVSDLEGQVRRILDYCGLPFEEACIDFHKTERAVRTPSAEQVRQPIYRSGVEQWKHFEAQLEPLKALLAAEIAGYPAES</sequence>
<dbReference type="PANTHER" id="PTHR12788:SF10">
    <property type="entry name" value="PROTEIN-TYROSINE SULFOTRANSFERASE"/>
    <property type="match status" value="1"/>
</dbReference>
<dbReference type="SMART" id="SM00028">
    <property type="entry name" value="TPR"/>
    <property type="match status" value="5"/>
</dbReference>
<dbReference type="InterPro" id="IPR019734">
    <property type="entry name" value="TPR_rpt"/>
</dbReference>
<reference evidence="4" key="1">
    <citation type="journal article" date="2019" name="Int. J. Syst. Evol. Microbiol.">
        <title>The Global Catalogue of Microorganisms (GCM) 10K type strain sequencing project: providing services to taxonomists for standard genome sequencing and annotation.</title>
        <authorList>
            <consortium name="The Broad Institute Genomics Platform"/>
            <consortium name="The Broad Institute Genome Sequencing Center for Infectious Disease"/>
            <person name="Wu L."/>
            <person name="Ma J."/>
        </authorList>
    </citation>
    <scope>NUCLEOTIDE SEQUENCE [LARGE SCALE GENOMIC DNA]</scope>
    <source>
        <strain evidence="4">CCUG 54356</strain>
    </source>
</reference>
<dbReference type="Gene3D" id="3.40.50.300">
    <property type="entry name" value="P-loop containing nucleotide triphosphate hydrolases"/>
    <property type="match status" value="1"/>
</dbReference>
<dbReference type="Gene3D" id="1.25.40.10">
    <property type="entry name" value="Tetratricopeptide repeat domain"/>
    <property type="match status" value="2"/>
</dbReference>
<organism evidence="3 4">
    <name type="scientific">Microbulbifer celer</name>
    <dbReference type="NCBI Taxonomy" id="435905"/>
    <lineage>
        <taxon>Bacteria</taxon>
        <taxon>Pseudomonadati</taxon>
        <taxon>Pseudomonadota</taxon>
        <taxon>Gammaproteobacteria</taxon>
        <taxon>Cellvibrionales</taxon>
        <taxon>Microbulbiferaceae</taxon>
        <taxon>Microbulbifer</taxon>
    </lineage>
</organism>
<evidence type="ECO:0000256" key="1">
    <source>
        <dbReference type="ARBA" id="ARBA00022679"/>
    </source>
</evidence>
<dbReference type="PANTHER" id="PTHR12788">
    <property type="entry name" value="PROTEIN-TYROSINE SULFOTRANSFERASE 2"/>
    <property type="match status" value="1"/>
</dbReference>
<keyword evidence="4" id="KW-1185">Reference proteome</keyword>
<dbReference type="EMBL" id="JBHTLR010000036">
    <property type="protein sequence ID" value="MFD1218471.1"/>
    <property type="molecule type" value="Genomic_DNA"/>
</dbReference>
<dbReference type="InterPro" id="IPR011990">
    <property type="entry name" value="TPR-like_helical_dom_sf"/>
</dbReference>
<evidence type="ECO:0000313" key="4">
    <source>
        <dbReference type="Proteomes" id="UP001597264"/>
    </source>
</evidence>
<comment type="caution">
    <text evidence="3">The sequence shown here is derived from an EMBL/GenBank/DDBJ whole genome shotgun (WGS) entry which is preliminary data.</text>
</comment>
<name>A0ABW3UFL2_9GAMM</name>
<keyword evidence="2" id="KW-0802">TPR repeat</keyword>
<dbReference type="PROSITE" id="PS50005">
    <property type="entry name" value="TPR"/>
    <property type="match status" value="1"/>
</dbReference>
<feature type="repeat" description="TPR" evidence="2">
    <location>
        <begin position="84"/>
        <end position="117"/>
    </location>
</feature>
<evidence type="ECO:0000313" key="3">
    <source>
        <dbReference type="EMBL" id="MFD1218471.1"/>
    </source>
</evidence>
<proteinExistence type="predicted"/>
<keyword evidence="1" id="KW-0808">Transferase</keyword>